<protein>
    <submittedName>
        <fullName evidence="4">Beta-lactamase-like protein</fullName>
    </submittedName>
</protein>
<keyword evidence="5" id="KW-1185">Reference proteome</keyword>
<dbReference type="Pfam" id="PF26335">
    <property type="entry name" value="ARB_00930_C"/>
    <property type="match status" value="1"/>
</dbReference>
<dbReference type="Gene3D" id="3.40.710.10">
    <property type="entry name" value="DD-peptidase/beta-lactamase superfamily"/>
    <property type="match status" value="1"/>
</dbReference>
<dbReference type="SUPFAM" id="SSF56601">
    <property type="entry name" value="beta-lactamase/transpeptidase-like"/>
    <property type="match status" value="1"/>
</dbReference>
<reference evidence="4 5" key="1">
    <citation type="submission" date="2016-10" db="EMBL/GenBank/DDBJ databases">
        <title>Genome sequence of the ascomycete fungus Penicillium subrubescens.</title>
        <authorList>
            <person name="De Vries R.P."/>
            <person name="Peng M."/>
            <person name="Dilokpimol A."/>
            <person name="Hilden K."/>
            <person name="Makela M.R."/>
            <person name="Grigoriev I."/>
            <person name="Riley R."/>
            <person name="Granchi Z."/>
        </authorList>
    </citation>
    <scope>NUCLEOTIDE SEQUENCE [LARGE SCALE GENOMIC DNA]</scope>
    <source>
        <strain evidence="4 5">CBS 132785</strain>
    </source>
</reference>
<proteinExistence type="predicted"/>
<feature type="domain" description="Beta-lactamase-related" evidence="2">
    <location>
        <begin position="102"/>
        <end position="418"/>
    </location>
</feature>
<dbReference type="STRING" id="1316194.A0A1Q5T5U6"/>
<keyword evidence="1" id="KW-0732">Signal</keyword>
<dbReference type="Pfam" id="PF00144">
    <property type="entry name" value="Beta-lactamase"/>
    <property type="match status" value="1"/>
</dbReference>
<dbReference type="Proteomes" id="UP000186955">
    <property type="component" value="Unassembled WGS sequence"/>
</dbReference>
<comment type="caution">
    <text evidence="4">The sequence shown here is derived from an EMBL/GenBank/DDBJ whole genome shotgun (WGS) entry which is preliminary data.</text>
</comment>
<dbReference type="AlphaFoldDB" id="A0A1Q5T5U6"/>
<evidence type="ECO:0000313" key="4">
    <source>
        <dbReference type="EMBL" id="OKO95609.1"/>
    </source>
</evidence>
<evidence type="ECO:0000259" key="3">
    <source>
        <dbReference type="Pfam" id="PF26335"/>
    </source>
</evidence>
<dbReference type="EMBL" id="MNBE01000702">
    <property type="protein sequence ID" value="OKO95609.1"/>
    <property type="molecule type" value="Genomic_DNA"/>
</dbReference>
<feature type="domain" description="Beta-lactamase-like ARB-00930-like C-terminal" evidence="3">
    <location>
        <begin position="430"/>
        <end position="570"/>
    </location>
</feature>
<name>A0A1Q5T5U6_9EURO</name>
<dbReference type="PANTHER" id="PTHR22935:SF97">
    <property type="entry name" value="BETA-LACTAMASE-RELATED DOMAIN-CONTAINING PROTEIN"/>
    <property type="match status" value="1"/>
</dbReference>
<sequence length="571" mass="61470">MPSFTSTLISISLALFTSTNAQSPKYCPPLGPIYPPPTNLSNDPTFATAVQDITSILGQVTSSNGSLSNTSISVQIFDATESGPLLNFAYTADNINTTLGVSKVDQDTVFRVGSVSKLWTMVLFLIEEGLWPFQEPVARFIPELARAGRELQWDPRKRRDGIDYVHWGHVSMGELASHLAGIARDYGVLDLSGMGSQMEQLGFPALQPSEIPPCGNPNPCSREQFFNGLLQSHPIVPTSSTPIYSNAAFQILAYALEAMTDQSYAELLQRDIIAPLGLNGTYYTTPNISLGVIPNDMGEYWWNFDLGDEGPAGAIYSSTRDMATLGQAILSNSLFPSFITRRWMKPATHTSSLDYSVGAPWEIVSFGDERPIDIYSKAGDIGSYSSIIALSPDHNVGFTVLAAGADGHAKVALAADLISVILLPALEQSAKEQASAKFDGDYAATDGFNSSIALTTDDGPGLLVTSWVNNGTDMIQSLMTMGHVTDPDTFSIRLYPTGLESPGQMSFRALMPPALSTAGNGPFTSSCISWVVVDGQVYGNVGIDEFVINLDETEIVKSITPRVLRTTLPKT</sequence>
<dbReference type="InterPro" id="IPR001466">
    <property type="entry name" value="Beta-lactam-related"/>
</dbReference>
<evidence type="ECO:0000313" key="5">
    <source>
        <dbReference type="Proteomes" id="UP000186955"/>
    </source>
</evidence>
<feature type="chain" id="PRO_5011982001" evidence="1">
    <location>
        <begin position="22"/>
        <end position="571"/>
    </location>
</feature>
<dbReference type="InterPro" id="IPR012338">
    <property type="entry name" value="Beta-lactam/transpept-like"/>
</dbReference>
<feature type="signal peptide" evidence="1">
    <location>
        <begin position="1"/>
        <end position="21"/>
    </location>
</feature>
<dbReference type="PANTHER" id="PTHR22935">
    <property type="entry name" value="PENICILLIN-BINDING PROTEIN"/>
    <property type="match status" value="1"/>
</dbReference>
<gene>
    <name evidence="4" type="ORF">PENSUB_11121</name>
</gene>
<organism evidence="4 5">
    <name type="scientific">Penicillium subrubescens</name>
    <dbReference type="NCBI Taxonomy" id="1316194"/>
    <lineage>
        <taxon>Eukaryota</taxon>
        <taxon>Fungi</taxon>
        <taxon>Dikarya</taxon>
        <taxon>Ascomycota</taxon>
        <taxon>Pezizomycotina</taxon>
        <taxon>Eurotiomycetes</taxon>
        <taxon>Eurotiomycetidae</taxon>
        <taxon>Eurotiales</taxon>
        <taxon>Aspergillaceae</taxon>
        <taxon>Penicillium</taxon>
    </lineage>
</organism>
<dbReference type="InterPro" id="IPR058664">
    <property type="entry name" value="ARB_00930-like_C"/>
</dbReference>
<evidence type="ECO:0000259" key="2">
    <source>
        <dbReference type="Pfam" id="PF00144"/>
    </source>
</evidence>
<dbReference type="InterPro" id="IPR051478">
    <property type="entry name" value="Beta-lactamase-like_AB/R"/>
</dbReference>
<accession>A0A1Q5T5U6</accession>
<evidence type="ECO:0000256" key="1">
    <source>
        <dbReference type="SAM" id="SignalP"/>
    </source>
</evidence>